<keyword evidence="2" id="KW-1185">Reference proteome</keyword>
<reference evidence="2" key="2">
    <citation type="submission" date="2019-01" db="EMBL/GenBank/DDBJ databases">
        <title>Genome sequence of Desulfonema ishimotonii strain Tokyo 01.</title>
        <authorList>
            <person name="Fukui M."/>
        </authorList>
    </citation>
    <scope>NUCLEOTIDE SEQUENCE [LARGE SCALE GENOMIC DNA]</scope>
    <source>
        <strain evidence="2">Tokyo 01</strain>
    </source>
</reference>
<accession>A0A401FYW5</accession>
<evidence type="ECO:0000313" key="1">
    <source>
        <dbReference type="EMBL" id="GBC62161.1"/>
    </source>
</evidence>
<organism evidence="1 2">
    <name type="scientific">Desulfonema ishimotonii</name>
    <dbReference type="NCBI Taxonomy" id="45657"/>
    <lineage>
        <taxon>Bacteria</taxon>
        <taxon>Pseudomonadati</taxon>
        <taxon>Thermodesulfobacteriota</taxon>
        <taxon>Desulfobacteria</taxon>
        <taxon>Desulfobacterales</taxon>
        <taxon>Desulfococcaceae</taxon>
        <taxon>Desulfonema</taxon>
    </lineage>
</organism>
<dbReference type="AlphaFoldDB" id="A0A401FYW5"/>
<comment type="caution">
    <text evidence="1">The sequence shown here is derived from an EMBL/GenBank/DDBJ whole genome shotgun (WGS) entry which is preliminary data.</text>
</comment>
<proteinExistence type="predicted"/>
<protein>
    <submittedName>
        <fullName evidence="1">Uncharacterized protein</fullName>
    </submittedName>
</protein>
<reference evidence="2" key="1">
    <citation type="submission" date="2017-11" db="EMBL/GenBank/DDBJ databases">
        <authorList>
            <person name="Watanabe M."/>
            <person name="Kojima H."/>
        </authorList>
    </citation>
    <scope>NUCLEOTIDE SEQUENCE [LARGE SCALE GENOMIC DNA]</scope>
    <source>
        <strain evidence="2">Tokyo 01</strain>
    </source>
</reference>
<sequence length="76" mass="8655">MRDLQIPSFAEMTAPQTFYKFIKADKTLRRKPQRKICYKLSQAGNTGGRALRIFRGNAVPDVRGLENQEISGRPDT</sequence>
<gene>
    <name evidence="1" type="ORF">DENIS_3124</name>
</gene>
<dbReference type="EMBL" id="BEXT01000001">
    <property type="protein sequence ID" value="GBC62161.1"/>
    <property type="molecule type" value="Genomic_DNA"/>
</dbReference>
<dbReference type="Proteomes" id="UP000288096">
    <property type="component" value="Unassembled WGS sequence"/>
</dbReference>
<name>A0A401FYW5_9BACT</name>
<evidence type="ECO:0000313" key="2">
    <source>
        <dbReference type="Proteomes" id="UP000288096"/>
    </source>
</evidence>